<keyword evidence="8" id="KW-1185">Reference proteome</keyword>
<feature type="binding site" evidence="3">
    <location>
        <position position="94"/>
    </location>
    <ligand>
        <name>Cu cation</name>
        <dbReference type="ChEBI" id="CHEBI:23378"/>
    </ligand>
</feature>
<evidence type="ECO:0000259" key="6">
    <source>
        <dbReference type="PROSITE" id="PS51352"/>
    </source>
</evidence>
<accession>A0A840ENV1</accession>
<protein>
    <submittedName>
        <fullName evidence="7">Protein SCO1/2</fullName>
    </submittedName>
</protein>
<dbReference type="PANTHER" id="PTHR12151:SF25">
    <property type="entry name" value="LINALOOL DEHYDRATASE_ISOMERASE DOMAIN-CONTAINING PROTEIN"/>
    <property type="match status" value="1"/>
</dbReference>
<gene>
    <name evidence="7" type="ORF">GGR32_001055</name>
</gene>
<dbReference type="RefSeq" id="WP_183477133.1">
    <property type="nucleotide sequence ID" value="NZ_JACIFO010000003.1"/>
</dbReference>
<evidence type="ECO:0000256" key="4">
    <source>
        <dbReference type="PIRSR" id="PIRSR603782-2"/>
    </source>
</evidence>
<dbReference type="Pfam" id="PF02630">
    <property type="entry name" value="SCO1-SenC"/>
    <property type="match status" value="1"/>
</dbReference>
<dbReference type="PANTHER" id="PTHR12151">
    <property type="entry name" value="ELECTRON TRANSPORT PROTIN SCO1/SENC FAMILY MEMBER"/>
    <property type="match status" value="1"/>
</dbReference>
<feature type="binding site" evidence="3">
    <location>
        <position position="183"/>
    </location>
    <ligand>
        <name>Cu cation</name>
        <dbReference type="ChEBI" id="CHEBI:23378"/>
    </ligand>
</feature>
<feature type="binding site" evidence="3">
    <location>
        <position position="98"/>
    </location>
    <ligand>
        <name>Cu cation</name>
        <dbReference type="ChEBI" id="CHEBI:23378"/>
    </ligand>
</feature>
<dbReference type="AlphaFoldDB" id="A0A840ENV1"/>
<dbReference type="EMBL" id="JACIFO010000003">
    <property type="protein sequence ID" value="MBB4118775.1"/>
    <property type="molecule type" value="Genomic_DNA"/>
</dbReference>
<keyword evidence="5" id="KW-0812">Transmembrane</keyword>
<evidence type="ECO:0000313" key="7">
    <source>
        <dbReference type="EMBL" id="MBB4118775.1"/>
    </source>
</evidence>
<reference evidence="7 8" key="1">
    <citation type="submission" date="2020-08" db="EMBL/GenBank/DDBJ databases">
        <title>Genomic Encyclopedia of Type Strains, Phase IV (KMG-IV): sequencing the most valuable type-strain genomes for metagenomic binning, comparative biology and taxonomic classification.</title>
        <authorList>
            <person name="Goeker M."/>
        </authorList>
    </citation>
    <scope>NUCLEOTIDE SEQUENCE [LARGE SCALE GENOMIC DNA]</scope>
    <source>
        <strain evidence="7 8">DSM 29568</strain>
    </source>
</reference>
<feature type="domain" description="Thioredoxin" evidence="6">
    <location>
        <begin position="56"/>
        <end position="230"/>
    </location>
</feature>
<sequence>MKRKYSYIGLTIVILVFGILFIPKIVDTLAHDKVVKSDRLNRSQTASEELAYIEIHGEPKKVPSFELINQHKDTVSNKTYLGKVYVVEFFFTTCPTICPIMNKNMVAIQKEINNTENFGIASFSINADHDTPEVLKAYAEKYGVSNPNWHMLTGNQSEIIELANKGFNLYAAYSENAPGNFEHSGYFALVDQEGFIRSRRDQFGNPIIFYNGLEEDDLTLLKEDIKKLLKNG</sequence>
<proteinExistence type="inferred from homology"/>
<evidence type="ECO:0000313" key="8">
    <source>
        <dbReference type="Proteomes" id="UP000553034"/>
    </source>
</evidence>
<dbReference type="PROSITE" id="PS51352">
    <property type="entry name" value="THIOREDOXIN_2"/>
    <property type="match status" value="1"/>
</dbReference>
<comment type="caution">
    <text evidence="7">The sequence shown here is derived from an EMBL/GenBank/DDBJ whole genome shotgun (WGS) entry which is preliminary data.</text>
</comment>
<dbReference type="InterPro" id="IPR003782">
    <property type="entry name" value="SCO1/SenC"/>
</dbReference>
<dbReference type="InterPro" id="IPR013766">
    <property type="entry name" value="Thioredoxin_domain"/>
</dbReference>
<evidence type="ECO:0000256" key="2">
    <source>
        <dbReference type="ARBA" id="ARBA00023008"/>
    </source>
</evidence>
<dbReference type="InterPro" id="IPR036249">
    <property type="entry name" value="Thioredoxin-like_sf"/>
</dbReference>
<feature type="disulfide bond" description="Redox-active" evidence="4">
    <location>
        <begin position="94"/>
        <end position="98"/>
    </location>
</feature>
<dbReference type="GO" id="GO:0046872">
    <property type="term" value="F:metal ion binding"/>
    <property type="evidence" value="ECO:0007669"/>
    <property type="project" value="UniProtKB-KW"/>
</dbReference>
<comment type="similarity">
    <text evidence="1">Belongs to the SCO1/2 family.</text>
</comment>
<dbReference type="CDD" id="cd02968">
    <property type="entry name" value="SCO"/>
    <property type="match status" value="1"/>
</dbReference>
<evidence type="ECO:0000256" key="5">
    <source>
        <dbReference type="SAM" id="Phobius"/>
    </source>
</evidence>
<keyword evidence="2 3" id="KW-0186">Copper</keyword>
<feature type="transmembrane region" description="Helical" evidence="5">
    <location>
        <begin position="7"/>
        <end position="26"/>
    </location>
</feature>
<organism evidence="7 8">
    <name type="scientific">Mesonia hippocampi</name>
    <dbReference type="NCBI Taxonomy" id="1628250"/>
    <lineage>
        <taxon>Bacteria</taxon>
        <taxon>Pseudomonadati</taxon>
        <taxon>Bacteroidota</taxon>
        <taxon>Flavobacteriia</taxon>
        <taxon>Flavobacteriales</taxon>
        <taxon>Flavobacteriaceae</taxon>
        <taxon>Mesonia</taxon>
    </lineage>
</organism>
<keyword evidence="4" id="KW-1015">Disulfide bond</keyword>
<evidence type="ECO:0000256" key="3">
    <source>
        <dbReference type="PIRSR" id="PIRSR603782-1"/>
    </source>
</evidence>
<name>A0A840ENV1_9FLAO</name>
<dbReference type="SUPFAM" id="SSF52833">
    <property type="entry name" value="Thioredoxin-like"/>
    <property type="match status" value="1"/>
</dbReference>
<keyword evidence="5" id="KW-0472">Membrane</keyword>
<keyword evidence="3" id="KW-0479">Metal-binding</keyword>
<dbReference type="Gene3D" id="3.40.30.10">
    <property type="entry name" value="Glutaredoxin"/>
    <property type="match status" value="1"/>
</dbReference>
<evidence type="ECO:0000256" key="1">
    <source>
        <dbReference type="ARBA" id="ARBA00010996"/>
    </source>
</evidence>
<dbReference type="Proteomes" id="UP000553034">
    <property type="component" value="Unassembled WGS sequence"/>
</dbReference>
<keyword evidence="5" id="KW-1133">Transmembrane helix</keyword>